<keyword evidence="5" id="KW-0472">Membrane</keyword>
<accession>A0A168E5E2</accession>
<evidence type="ECO:0000256" key="4">
    <source>
        <dbReference type="ARBA" id="ARBA00022989"/>
    </source>
</evidence>
<evidence type="ECO:0008006" key="9">
    <source>
        <dbReference type="Google" id="ProtNLM"/>
    </source>
</evidence>
<evidence type="ECO:0000313" key="7">
    <source>
        <dbReference type="EMBL" id="KZZ98435.1"/>
    </source>
</evidence>
<dbReference type="SUPFAM" id="SSF53474">
    <property type="entry name" value="alpha/beta-Hydrolases"/>
    <property type="match status" value="1"/>
</dbReference>
<name>A0A168E5E2_9HYPO</name>
<evidence type="ECO:0000256" key="5">
    <source>
        <dbReference type="ARBA" id="ARBA00023136"/>
    </source>
</evidence>
<dbReference type="PANTHER" id="PTHR17920:SF22">
    <property type="entry name" value="DUF726 DOMAIN PROTEIN (AFU_ORTHOLOGUE AFUA_2G12860)"/>
    <property type="match status" value="1"/>
</dbReference>
<gene>
    <name evidence="7" type="ORF">AAL_02953</name>
</gene>
<evidence type="ECO:0000256" key="3">
    <source>
        <dbReference type="ARBA" id="ARBA00022692"/>
    </source>
</evidence>
<comment type="caution">
    <text evidence="7">The sequence shown here is derived from an EMBL/GenBank/DDBJ whole genome shotgun (WGS) entry which is preliminary data.</text>
</comment>
<dbReference type="GO" id="GO:0016020">
    <property type="term" value="C:membrane"/>
    <property type="evidence" value="ECO:0007669"/>
    <property type="project" value="UniProtKB-SubCell"/>
</dbReference>
<dbReference type="InterPro" id="IPR007941">
    <property type="entry name" value="DUF726"/>
</dbReference>
<feature type="compositionally biased region" description="Gly residues" evidence="6">
    <location>
        <begin position="168"/>
        <end position="178"/>
    </location>
</feature>
<dbReference type="InterPro" id="IPR029058">
    <property type="entry name" value="AB_hydrolase_fold"/>
</dbReference>
<comment type="subcellular location">
    <subcellularLocation>
        <location evidence="1">Membrane</location>
        <topology evidence="1">Multi-pass membrane protein</topology>
    </subcellularLocation>
</comment>
<keyword evidence="4" id="KW-1133">Transmembrane helix</keyword>
<keyword evidence="3" id="KW-0812">Transmembrane</keyword>
<dbReference type="STRING" id="1081109.A0A168E5E2"/>
<dbReference type="EMBL" id="AZGY01000005">
    <property type="protein sequence ID" value="KZZ98435.1"/>
    <property type="molecule type" value="Genomic_DNA"/>
</dbReference>
<evidence type="ECO:0000313" key="8">
    <source>
        <dbReference type="Proteomes" id="UP000078544"/>
    </source>
</evidence>
<dbReference type="Proteomes" id="UP000078544">
    <property type="component" value="Unassembled WGS sequence"/>
</dbReference>
<evidence type="ECO:0000256" key="1">
    <source>
        <dbReference type="ARBA" id="ARBA00004141"/>
    </source>
</evidence>
<dbReference type="Pfam" id="PF05277">
    <property type="entry name" value="DUF726"/>
    <property type="match status" value="1"/>
</dbReference>
<dbReference type="OrthoDB" id="277931at2759"/>
<protein>
    <recommendedName>
        <fullName evidence="9">DUF726 domain-containing protein</fullName>
    </recommendedName>
</protein>
<evidence type="ECO:0000256" key="6">
    <source>
        <dbReference type="SAM" id="MobiDB-lite"/>
    </source>
</evidence>
<organism evidence="7 8">
    <name type="scientific">Moelleriella libera RCEF 2490</name>
    <dbReference type="NCBI Taxonomy" id="1081109"/>
    <lineage>
        <taxon>Eukaryota</taxon>
        <taxon>Fungi</taxon>
        <taxon>Dikarya</taxon>
        <taxon>Ascomycota</taxon>
        <taxon>Pezizomycotina</taxon>
        <taxon>Sordariomycetes</taxon>
        <taxon>Hypocreomycetidae</taxon>
        <taxon>Hypocreales</taxon>
        <taxon>Clavicipitaceae</taxon>
        <taxon>Moelleriella</taxon>
    </lineage>
</organism>
<dbReference type="AlphaFoldDB" id="A0A168E5E2"/>
<comment type="similarity">
    <text evidence="2">Belongs to the TMCO4 family.</text>
</comment>
<reference evidence="7 8" key="1">
    <citation type="journal article" date="2016" name="Genome Biol. Evol.">
        <title>Divergent and convergent evolution of fungal pathogenicity.</title>
        <authorList>
            <person name="Shang Y."/>
            <person name="Xiao G."/>
            <person name="Zheng P."/>
            <person name="Cen K."/>
            <person name="Zhan S."/>
            <person name="Wang C."/>
        </authorList>
    </citation>
    <scope>NUCLEOTIDE SEQUENCE [LARGE SCALE GENOMIC DNA]</scope>
    <source>
        <strain evidence="7 8">RCEF 2490</strain>
    </source>
</reference>
<sequence>MGRGSRGNGSHTARRPVDLTGIISLAEKNDFVTLVHAITDRMLTDMCKMFDSPPVRPICGQTETHHWLSLPLLHRRDSNKENILTVPHFPRANAQEPLATMYEKAHQIIEKEENEAMTPQLRELKKEAIAHFNKWQANVLQRLGEINVNDTSLASSGSRGRQRRGRGGNRAGRGGRNGGKPVSTVAATLAKGPPRAPPKHDDPTLAARCPPIPNTLWDLRVERRKLLLHIALLVLLSLQEYNANSRILLVNITSSLNLSFKVYQLDENRLAQGLARAGLEVTPQEEASKKPEDGKASKKWKLGLNGSAGSSLPANLAVPLKNVGIGTAQGGLGLTTIAAAGLLGIMSENGLLMGSLFGMNPTKPLTKALENFLREVQDFAFIRLCNKEHYEYSDARASPVEDRRLRVTVVVSGCLFTDDDVARPWKLLNSQVEVYAIRWETMALRNLGNALETVTKSTAWGAASREIRSRTIFQSLIDSTWPLPLLRVSKIIDNPWSVGMVRAEKAGAILADSLMRQKFQGDRPVSLVGFSLGARAIYACLMVLAERRQFGIVDSVVMIGTPAPSESRVWLTLKSVVSGRLVNVYSEHDYILGFLYRTSNIQFGIAGLQEIQGADGIENHCVKTLPRGHLSYPSLLGQVLRDIGWEDLDATEVQAVRVEQRAPLTQTRNGRRRA</sequence>
<keyword evidence="8" id="KW-1185">Reference proteome</keyword>
<dbReference type="PANTHER" id="PTHR17920">
    <property type="entry name" value="TRANSMEMBRANE AND COILED-COIL DOMAIN-CONTAINING PROTEIN 4 TMCO4"/>
    <property type="match status" value="1"/>
</dbReference>
<evidence type="ECO:0000256" key="2">
    <source>
        <dbReference type="ARBA" id="ARBA00009824"/>
    </source>
</evidence>
<proteinExistence type="inferred from homology"/>
<feature type="region of interest" description="Disordered" evidence="6">
    <location>
        <begin position="151"/>
        <end position="184"/>
    </location>
</feature>